<gene>
    <name evidence="1" type="ORF">SAMN05216205_3090</name>
</gene>
<dbReference type="RefSeq" id="WP_090466180.1">
    <property type="nucleotide sequence ID" value="NZ_FNRV01000001.1"/>
</dbReference>
<evidence type="ECO:0000313" key="2">
    <source>
        <dbReference type="Proteomes" id="UP000199665"/>
    </source>
</evidence>
<reference evidence="1 2" key="1">
    <citation type="submission" date="2016-10" db="EMBL/GenBank/DDBJ databases">
        <authorList>
            <person name="Varghese N."/>
            <person name="Submissions S."/>
        </authorList>
    </citation>
    <scope>NUCLEOTIDE SEQUENCE [LARGE SCALE GENOMIC DNA]</scope>
    <source>
        <strain evidence="1 2">DSM 18327</strain>
    </source>
</reference>
<sequence>MSDLSTLLSSALLDRGFLIETNGQDIYLTDNAFLRDDHGGSRRRQQVGHDQADSEFLREMLAQLDLGGLKKTPSTSLPLRLEAVDQCLAPWQVAKLFGSWHVQRESGGNLIDARPSNFKRRAHGQKISVAVLDTHIALLVKGLSAAGCFTYSACEGHENHAVTGALPLHVGLVGQINTAWALQLLADAKRAGIITPDLSIQGDMLRESQASVESEQRDLGKVRNQAITLGRYLYIHRLRLRSERLLWAVQYQPPISQAADKTGELRLAEKKTRRFRVRLSDADDYAIEFTVDNYKTLEAECRKALQAWLVLRRDSAPAHVSVRAAKLETPHVWKTPWGDSKPVWLKVSPLKAQQHEISELKILTRRRAKSKSDSVETSWLGLWMGIREAFPEDFLTS</sequence>
<dbReference type="EMBL" id="FNRV01000001">
    <property type="protein sequence ID" value="SEC72450.1"/>
    <property type="molecule type" value="Genomic_DNA"/>
</dbReference>
<comment type="caution">
    <text evidence="1">The sequence shown here is derived from an EMBL/GenBank/DDBJ whole genome shotgun (WGS) entry which is preliminary data.</text>
</comment>
<organism evidence="1 2">
    <name type="scientific">Pseudomonas mohnii</name>
    <dbReference type="NCBI Taxonomy" id="395600"/>
    <lineage>
        <taxon>Bacteria</taxon>
        <taxon>Pseudomonadati</taxon>
        <taxon>Pseudomonadota</taxon>
        <taxon>Gammaproteobacteria</taxon>
        <taxon>Pseudomonadales</taxon>
        <taxon>Pseudomonadaceae</taxon>
        <taxon>Pseudomonas</taxon>
    </lineage>
</organism>
<proteinExistence type="predicted"/>
<dbReference type="Proteomes" id="UP000199665">
    <property type="component" value="Unassembled WGS sequence"/>
</dbReference>
<evidence type="ECO:0000313" key="1">
    <source>
        <dbReference type="EMBL" id="SEC72450.1"/>
    </source>
</evidence>
<keyword evidence="2" id="KW-1185">Reference proteome</keyword>
<name>A0ABY0Y0Z5_9PSED</name>
<accession>A0ABY0Y0Z5</accession>
<protein>
    <submittedName>
        <fullName evidence="1">Uncharacterized protein</fullName>
    </submittedName>
</protein>